<dbReference type="SUPFAM" id="SSF47413">
    <property type="entry name" value="lambda repressor-like DNA-binding domains"/>
    <property type="match status" value="1"/>
</dbReference>
<dbReference type="Gene3D" id="1.10.260.40">
    <property type="entry name" value="lambda repressor-like DNA-binding domains"/>
    <property type="match status" value="1"/>
</dbReference>
<proteinExistence type="predicted"/>
<evidence type="ECO:0000313" key="6">
    <source>
        <dbReference type="Proteomes" id="UP001597427"/>
    </source>
</evidence>
<comment type="caution">
    <text evidence="5">The sequence shown here is derived from an EMBL/GenBank/DDBJ whole genome shotgun (WGS) entry which is preliminary data.</text>
</comment>
<dbReference type="CDD" id="cd01392">
    <property type="entry name" value="HTH_LacI"/>
    <property type="match status" value="1"/>
</dbReference>
<dbReference type="InterPro" id="IPR000843">
    <property type="entry name" value="HTH_LacI"/>
</dbReference>
<dbReference type="PRINTS" id="PR00036">
    <property type="entry name" value="HTHLACI"/>
</dbReference>
<sequence>MAITIKDIAKRANVSTATVSRVINDIGGYGSETRERVLRAAKELGYYKNAAATSLVTNKTKTIGIIIPDVSTSFYGNIVTGIEDIAYDYGYSVILTHAGVEGKRLSDSLKLMVNRRVDGIIIVSIYLKKEQQVMISRLGVPTILLSTISEDNRLPYIKVDDYEAMYHATQYLIDHHHQKIGLAGVNPNDKVAGEPRLLGYLDCLVANHLPVDKALICYGDFSFDAGRRAMEYYVHHRLPTAIVCASDDTALGVISIAHQYAIGVPEQLSVIGYDDTSIAWMTTPPLTTIAQPFYDMGARGCKRLIQAIANEQAIVSEIIPFQLKERKTVRMLENESE</sequence>
<keyword evidence="6" id="KW-1185">Reference proteome</keyword>
<dbReference type="InterPro" id="IPR010982">
    <property type="entry name" value="Lambda_DNA-bd_dom_sf"/>
</dbReference>
<dbReference type="InterPro" id="IPR028082">
    <property type="entry name" value="Peripla_BP_I"/>
</dbReference>
<evidence type="ECO:0000256" key="3">
    <source>
        <dbReference type="ARBA" id="ARBA00023163"/>
    </source>
</evidence>
<dbReference type="InterPro" id="IPR001761">
    <property type="entry name" value="Peripla_BP/Lac1_sug-bd_dom"/>
</dbReference>
<accession>A0ABW5TJS0</accession>
<dbReference type="PROSITE" id="PS00356">
    <property type="entry name" value="HTH_LACI_1"/>
    <property type="match status" value="1"/>
</dbReference>
<dbReference type="PANTHER" id="PTHR30146:SF109">
    <property type="entry name" value="HTH-TYPE TRANSCRIPTIONAL REGULATOR GALS"/>
    <property type="match status" value="1"/>
</dbReference>
<dbReference type="Pfam" id="PF00356">
    <property type="entry name" value="LacI"/>
    <property type="match status" value="1"/>
</dbReference>
<dbReference type="PROSITE" id="PS50932">
    <property type="entry name" value="HTH_LACI_2"/>
    <property type="match status" value="1"/>
</dbReference>
<dbReference type="RefSeq" id="WP_379981652.1">
    <property type="nucleotide sequence ID" value="NZ_JBHUMO010000044.1"/>
</dbReference>
<dbReference type="SUPFAM" id="SSF53822">
    <property type="entry name" value="Periplasmic binding protein-like I"/>
    <property type="match status" value="1"/>
</dbReference>
<evidence type="ECO:0000313" key="5">
    <source>
        <dbReference type="EMBL" id="MFD2729373.1"/>
    </source>
</evidence>
<keyword evidence="1" id="KW-0805">Transcription regulation</keyword>
<dbReference type="Gene3D" id="3.40.50.2300">
    <property type="match status" value="2"/>
</dbReference>
<keyword evidence="3" id="KW-0804">Transcription</keyword>
<keyword evidence="2 5" id="KW-0238">DNA-binding</keyword>
<protein>
    <submittedName>
        <fullName evidence="5">LacI family DNA-binding transcriptional regulator</fullName>
    </submittedName>
</protein>
<evidence type="ECO:0000256" key="1">
    <source>
        <dbReference type="ARBA" id="ARBA00023015"/>
    </source>
</evidence>
<dbReference type="Proteomes" id="UP001597427">
    <property type="component" value="Unassembled WGS sequence"/>
</dbReference>
<name>A0ABW5TJS0_9ENTE</name>
<gene>
    <name evidence="5" type="ORF">ACFSR0_08035</name>
</gene>
<evidence type="ECO:0000256" key="2">
    <source>
        <dbReference type="ARBA" id="ARBA00023125"/>
    </source>
</evidence>
<dbReference type="GO" id="GO:0003677">
    <property type="term" value="F:DNA binding"/>
    <property type="evidence" value="ECO:0007669"/>
    <property type="project" value="UniProtKB-KW"/>
</dbReference>
<evidence type="ECO:0000259" key="4">
    <source>
        <dbReference type="PROSITE" id="PS50932"/>
    </source>
</evidence>
<reference evidence="6" key="1">
    <citation type="journal article" date="2019" name="Int. J. Syst. Evol. Microbiol.">
        <title>The Global Catalogue of Microorganisms (GCM) 10K type strain sequencing project: providing services to taxonomists for standard genome sequencing and annotation.</title>
        <authorList>
            <consortium name="The Broad Institute Genomics Platform"/>
            <consortium name="The Broad Institute Genome Sequencing Center for Infectious Disease"/>
            <person name="Wu L."/>
            <person name="Ma J."/>
        </authorList>
    </citation>
    <scope>NUCLEOTIDE SEQUENCE [LARGE SCALE GENOMIC DNA]</scope>
    <source>
        <strain evidence="6">TISTR 932</strain>
    </source>
</reference>
<feature type="domain" description="HTH lacI-type" evidence="4">
    <location>
        <begin position="3"/>
        <end position="57"/>
    </location>
</feature>
<dbReference type="SMART" id="SM00354">
    <property type="entry name" value="HTH_LACI"/>
    <property type="match status" value="1"/>
</dbReference>
<dbReference type="PANTHER" id="PTHR30146">
    <property type="entry name" value="LACI-RELATED TRANSCRIPTIONAL REPRESSOR"/>
    <property type="match status" value="1"/>
</dbReference>
<dbReference type="Pfam" id="PF00532">
    <property type="entry name" value="Peripla_BP_1"/>
    <property type="match status" value="1"/>
</dbReference>
<dbReference type="EMBL" id="JBHUMO010000044">
    <property type="protein sequence ID" value="MFD2729373.1"/>
    <property type="molecule type" value="Genomic_DNA"/>
</dbReference>
<organism evidence="5 6">
    <name type="scientific">Enterococcus camelliae</name>
    <dbReference type="NCBI Taxonomy" id="453959"/>
    <lineage>
        <taxon>Bacteria</taxon>
        <taxon>Bacillati</taxon>
        <taxon>Bacillota</taxon>
        <taxon>Bacilli</taxon>
        <taxon>Lactobacillales</taxon>
        <taxon>Enterococcaceae</taxon>
        <taxon>Enterococcus</taxon>
    </lineage>
</organism>
<dbReference type="CDD" id="cd19975">
    <property type="entry name" value="PBP1_CcpA-like"/>
    <property type="match status" value="1"/>
</dbReference>